<feature type="region of interest" description="Disordered" evidence="2">
    <location>
        <begin position="95"/>
        <end position="144"/>
    </location>
</feature>
<comment type="caution">
    <text evidence="4">The sequence shown here is derived from an EMBL/GenBank/DDBJ whole genome shotgun (WGS) entry which is preliminary data.</text>
</comment>
<feature type="compositionally biased region" description="Low complexity" evidence="2">
    <location>
        <begin position="103"/>
        <end position="119"/>
    </location>
</feature>
<evidence type="ECO:0000256" key="2">
    <source>
        <dbReference type="SAM" id="MobiDB-lite"/>
    </source>
</evidence>
<feature type="coiled-coil region" evidence="1">
    <location>
        <begin position="148"/>
        <end position="285"/>
    </location>
</feature>
<evidence type="ECO:0000313" key="4">
    <source>
        <dbReference type="EMBL" id="CAG9314920.1"/>
    </source>
</evidence>
<protein>
    <submittedName>
        <fullName evidence="4">Uncharacterized protein</fullName>
    </submittedName>
</protein>
<feature type="transmembrane region" description="Helical" evidence="3">
    <location>
        <begin position="383"/>
        <end position="405"/>
    </location>
</feature>
<organism evidence="4 5">
    <name type="scientific">Blepharisma stoltei</name>
    <dbReference type="NCBI Taxonomy" id="1481888"/>
    <lineage>
        <taxon>Eukaryota</taxon>
        <taxon>Sar</taxon>
        <taxon>Alveolata</taxon>
        <taxon>Ciliophora</taxon>
        <taxon>Postciliodesmatophora</taxon>
        <taxon>Heterotrichea</taxon>
        <taxon>Heterotrichida</taxon>
        <taxon>Blepharismidae</taxon>
        <taxon>Blepharisma</taxon>
    </lineage>
</organism>
<reference evidence="4" key="1">
    <citation type="submission" date="2021-09" db="EMBL/GenBank/DDBJ databases">
        <authorList>
            <consortium name="AG Swart"/>
            <person name="Singh M."/>
            <person name="Singh A."/>
            <person name="Seah K."/>
            <person name="Emmerich C."/>
        </authorList>
    </citation>
    <scope>NUCLEOTIDE SEQUENCE</scope>
    <source>
        <strain evidence="4">ATCC30299</strain>
    </source>
</reference>
<feature type="region of interest" description="Disordered" evidence="2">
    <location>
        <begin position="1"/>
        <end position="83"/>
    </location>
</feature>
<evidence type="ECO:0000256" key="1">
    <source>
        <dbReference type="SAM" id="Coils"/>
    </source>
</evidence>
<feature type="compositionally biased region" description="Basic and acidic residues" evidence="2">
    <location>
        <begin position="124"/>
        <end position="142"/>
    </location>
</feature>
<name>A0AAU9IT47_9CILI</name>
<keyword evidence="3" id="KW-0812">Transmembrane</keyword>
<sequence>MSSNPIFPFSNPSNPQNSVFSINPSQKPTALFQPNALPGEAPQSIFGKPTNVFPASQPSAFSFGEKNPSLIQPQKKEASSNPFLNAQAPLMQTQGAFSIPFQAKTETSSSKQETQSAQELKSNNPEKEEEKAEEPKNEKNPEIEIESLESYKSNYKKCDDLNNILREELKAKSEEIISLKQTLTEKDKKEKEKTNEIQAKTAGLSQDAAQKDMLIAKYKAEMEELHRKKHQLSLNNFHLRSKVAILQKNLELAHENFKKKLQNHDDLLREQIKELEKQNKFEKEKFVKDVKSIKRKFKSEMTAELKQNLVEASKFQFHNADYTDNLDEIANLNQQISKKTKELEAIKDEIDFNSNSLERIKGNINTLSAYEVQKNNHFMQETYGVVLVFLLGFLAHILVGPYLGLIK</sequence>
<evidence type="ECO:0000256" key="3">
    <source>
        <dbReference type="SAM" id="Phobius"/>
    </source>
</evidence>
<proteinExistence type="predicted"/>
<dbReference type="EMBL" id="CAJZBQ010000013">
    <property type="protein sequence ID" value="CAG9314920.1"/>
    <property type="molecule type" value="Genomic_DNA"/>
</dbReference>
<dbReference type="Proteomes" id="UP001162131">
    <property type="component" value="Unassembled WGS sequence"/>
</dbReference>
<keyword evidence="3" id="KW-1133">Transmembrane helix</keyword>
<accession>A0AAU9IT47</accession>
<keyword evidence="3" id="KW-0472">Membrane</keyword>
<keyword evidence="5" id="KW-1185">Reference proteome</keyword>
<keyword evidence="1" id="KW-0175">Coiled coil</keyword>
<dbReference type="AlphaFoldDB" id="A0AAU9IT47"/>
<gene>
    <name evidence="4" type="ORF">BSTOLATCC_MIC12700</name>
</gene>
<feature type="compositionally biased region" description="Low complexity" evidence="2">
    <location>
        <begin position="1"/>
        <end position="21"/>
    </location>
</feature>
<evidence type="ECO:0000313" key="5">
    <source>
        <dbReference type="Proteomes" id="UP001162131"/>
    </source>
</evidence>